<dbReference type="EMBL" id="VDFW01000005">
    <property type="protein sequence ID" value="TNC27816.1"/>
    <property type="molecule type" value="Genomic_DNA"/>
</dbReference>
<accession>A0A5C4M423</accession>
<name>A0A5C4M423_9PSEU</name>
<comment type="caution">
    <text evidence="1">The sequence shown here is derived from an EMBL/GenBank/DDBJ whole genome shotgun (WGS) entry which is preliminary data.</text>
</comment>
<evidence type="ECO:0000313" key="1">
    <source>
        <dbReference type="EMBL" id="TNC27816.1"/>
    </source>
</evidence>
<dbReference type="Proteomes" id="UP000305546">
    <property type="component" value="Unassembled WGS sequence"/>
</dbReference>
<evidence type="ECO:0000313" key="2">
    <source>
        <dbReference type="Proteomes" id="UP000305546"/>
    </source>
</evidence>
<organism evidence="1 2">
    <name type="scientific">Amycolatopsis alkalitolerans</name>
    <dbReference type="NCBI Taxonomy" id="2547244"/>
    <lineage>
        <taxon>Bacteria</taxon>
        <taxon>Bacillati</taxon>
        <taxon>Actinomycetota</taxon>
        <taxon>Actinomycetes</taxon>
        <taxon>Pseudonocardiales</taxon>
        <taxon>Pseudonocardiaceae</taxon>
        <taxon>Amycolatopsis</taxon>
    </lineage>
</organism>
<proteinExistence type="predicted"/>
<dbReference type="AlphaFoldDB" id="A0A5C4M423"/>
<keyword evidence="2" id="KW-1185">Reference proteome</keyword>
<sequence>MIRFARFLTNNADPLERVEAVRSTRAEAVRVLMGGTKVNDDRQVWVIRAHGDFVNHRAALPGQPLRRADTLLMICDAGTLTVVDWGTGPQGADLHVLGPTYPLDAGG</sequence>
<dbReference type="RefSeq" id="WP_139096139.1">
    <property type="nucleotide sequence ID" value="NZ_VDFW01000005.1"/>
</dbReference>
<protein>
    <submittedName>
        <fullName evidence="1">Uncharacterized protein</fullName>
    </submittedName>
</protein>
<reference evidence="1 2" key="1">
    <citation type="submission" date="2019-06" db="EMBL/GenBank/DDBJ databases">
        <title>Amycolatopsis alkalitolerans sp. nov., isolated from Gastrodia elata Blume.</title>
        <authorList>
            <person name="Narsing Rao M.P."/>
            <person name="Li W.J."/>
        </authorList>
    </citation>
    <scope>NUCLEOTIDE SEQUENCE [LARGE SCALE GENOMIC DNA]</scope>
    <source>
        <strain evidence="1 2">SYSUP0005</strain>
    </source>
</reference>
<gene>
    <name evidence="1" type="ORF">FG385_08930</name>
</gene>